<gene>
    <name evidence="3" type="ORF">J7S20_11700</name>
</gene>
<dbReference type="Proteomes" id="UP000676996">
    <property type="component" value="Unassembled WGS sequence"/>
</dbReference>
<reference evidence="3" key="1">
    <citation type="submission" date="2021-04" db="EMBL/GenBank/DDBJ databases">
        <title>Ouciella asimina sp. nov., isolated from the surface seawater in the hydrothermal field of Okinawa Trough.</title>
        <authorList>
            <person name="Shuang W."/>
        </authorList>
    </citation>
    <scope>NUCLEOTIDE SEQUENCE</scope>
    <source>
        <strain evidence="3">LXI357</strain>
    </source>
</reference>
<evidence type="ECO:0000313" key="4">
    <source>
        <dbReference type="Proteomes" id="UP000676996"/>
    </source>
</evidence>
<dbReference type="AlphaFoldDB" id="A0A8T4IFD4"/>
<dbReference type="GO" id="GO:0046914">
    <property type="term" value="F:transition metal ion binding"/>
    <property type="evidence" value="ECO:0007669"/>
    <property type="project" value="InterPro"/>
</dbReference>
<keyword evidence="4" id="KW-1185">Reference proteome</keyword>
<evidence type="ECO:0000259" key="2">
    <source>
        <dbReference type="SMART" id="SM00899"/>
    </source>
</evidence>
<dbReference type="InterPro" id="IPR038157">
    <property type="entry name" value="FeoA_core_dom"/>
</dbReference>
<feature type="domain" description="Ferrous iron transporter FeoA-like" evidence="2">
    <location>
        <begin position="11"/>
        <end position="87"/>
    </location>
</feature>
<dbReference type="EMBL" id="JAGRQC010000003">
    <property type="protein sequence ID" value="MBR0553171.1"/>
    <property type="molecule type" value="Genomic_DNA"/>
</dbReference>
<evidence type="ECO:0000313" key="3">
    <source>
        <dbReference type="EMBL" id="MBR0553171.1"/>
    </source>
</evidence>
<dbReference type="Gene3D" id="2.30.30.90">
    <property type="match status" value="1"/>
</dbReference>
<dbReference type="InterPro" id="IPR008988">
    <property type="entry name" value="Transcriptional_repressor_C"/>
</dbReference>
<comment type="caution">
    <text evidence="3">The sequence shown here is derived from an EMBL/GenBank/DDBJ whole genome shotgun (WGS) entry which is preliminary data.</text>
</comment>
<name>A0A8T4IFD4_9SPHN</name>
<protein>
    <submittedName>
        <fullName evidence="3">Ferrous iron transport protein A</fullName>
    </submittedName>
</protein>
<proteinExistence type="predicted"/>
<evidence type="ECO:0000256" key="1">
    <source>
        <dbReference type="ARBA" id="ARBA00023004"/>
    </source>
</evidence>
<dbReference type="RefSeq" id="WP_284054413.1">
    <property type="nucleotide sequence ID" value="NZ_JAGRQC010000003.1"/>
</dbReference>
<dbReference type="Pfam" id="PF04023">
    <property type="entry name" value="FeoA"/>
    <property type="match status" value="1"/>
</dbReference>
<keyword evidence="1" id="KW-0408">Iron</keyword>
<organism evidence="3 4">
    <name type="scientific">Stakelama marina</name>
    <dbReference type="NCBI Taxonomy" id="2826939"/>
    <lineage>
        <taxon>Bacteria</taxon>
        <taxon>Pseudomonadati</taxon>
        <taxon>Pseudomonadota</taxon>
        <taxon>Alphaproteobacteria</taxon>
        <taxon>Sphingomonadales</taxon>
        <taxon>Sphingomonadaceae</taxon>
        <taxon>Stakelama</taxon>
    </lineage>
</organism>
<dbReference type="InterPro" id="IPR007167">
    <property type="entry name" value="Fe-transptr_FeoA-like"/>
</dbReference>
<sequence length="87" mass="9452">MNVAASIAPPIRLSQLPRHRASKVAAVDWEMLAAPEARRLRELGLDEGVGIELLHQAAFGRGPIACRIGRMTIALRRHVAGAIHVFP</sequence>
<dbReference type="SUPFAM" id="SSF50037">
    <property type="entry name" value="C-terminal domain of transcriptional repressors"/>
    <property type="match status" value="1"/>
</dbReference>
<dbReference type="SMART" id="SM00899">
    <property type="entry name" value="FeoA"/>
    <property type="match status" value="1"/>
</dbReference>
<accession>A0A8T4IFD4</accession>